<dbReference type="Pfam" id="PF05014">
    <property type="entry name" value="Nuc_deoxyrib_tr"/>
    <property type="match status" value="1"/>
</dbReference>
<name>A0ABX5SN50_9LACO</name>
<protein>
    <submittedName>
        <fullName evidence="1">Nucleoside 2-deoxyribosyltransferase</fullName>
    </submittedName>
</protein>
<proteinExistence type="predicted"/>
<dbReference type="EMBL" id="CP037939">
    <property type="protein sequence ID" value="QBR47849.1"/>
    <property type="molecule type" value="Genomic_DNA"/>
</dbReference>
<organism evidence="1 2">
    <name type="scientific">Leuconostoc kimchii</name>
    <dbReference type="NCBI Taxonomy" id="136609"/>
    <lineage>
        <taxon>Bacteria</taxon>
        <taxon>Bacillati</taxon>
        <taxon>Bacillota</taxon>
        <taxon>Bacilli</taxon>
        <taxon>Lactobacillales</taxon>
        <taxon>Lactobacillaceae</taxon>
        <taxon>Leuconostoc</taxon>
    </lineage>
</organism>
<gene>
    <name evidence="1" type="ORF">EW139_06815</name>
</gene>
<evidence type="ECO:0000313" key="2">
    <source>
        <dbReference type="Proteomes" id="UP000295756"/>
    </source>
</evidence>
<evidence type="ECO:0000313" key="1">
    <source>
        <dbReference type="EMBL" id="QBR47849.1"/>
    </source>
</evidence>
<dbReference type="Gene3D" id="3.40.50.450">
    <property type="match status" value="1"/>
</dbReference>
<reference evidence="1 2" key="1">
    <citation type="submission" date="2019-03" db="EMBL/GenBank/DDBJ databases">
        <title>Complete Genome Sequence of Leuconostoc kimchii strain NKJ218 Isolated from Homemade Kimchi.</title>
        <authorList>
            <person name="Jung J.Y."/>
            <person name="Jin H.M."/>
            <person name="Jung J.-W."/>
            <person name="Lee S.-Y."/>
            <person name="Ryu B.-G."/>
            <person name="Han S.-S."/>
            <person name="Kang H.K."/>
            <person name="Choi H.W."/>
            <person name="Chung E.J."/>
            <person name="Choi K.-M."/>
        </authorList>
    </citation>
    <scope>NUCLEOTIDE SEQUENCE [LARGE SCALE GENOMIC DNA]</scope>
    <source>
        <strain evidence="1 2">NKJ218</strain>
    </source>
</reference>
<dbReference type="Proteomes" id="UP000295756">
    <property type="component" value="Chromosome"/>
</dbReference>
<keyword evidence="2" id="KW-1185">Reference proteome</keyword>
<accession>A0ABX5SN50</accession>
<dbReference type="RefSeq" id="WP_013103885.1">
    <property type="nucleotide sequence ID" value="NZ_CP037939.1"/>
</dbReference>
<dbReference type="SUPFAM" id="SSF52309">
    <property type="entry name" value="N-(deoxy)ribosyltransferase-like"/>
    <property type="match status" value="1"/>
</dbReference>
<dbReference type="InterPro" id="IPR007710">
    <property type="entry name" value="Nucleoside_deoxyribTrfase"/>
</dbReference>
<sequence length="147" mass="16815">MRNHVFLAAPFKQLLTHDKVVDSQSMSLIKQVMQLLEEADFVVDNAHQREGWGQHMMTPDECTMADFEAIKKCHLFMAFPGYPASPGTHIEIGWASAFDKPIVLLLQENTTYAYLVRGLGTISRVNYLYYKDTADCLLKIKQFLNDK</sequence>